<dbReference type="Proteomes" id="UP001344447">
    <property type="component" value="Unassembled WGS sequence"/>
</dbReference>
<dbReference type="AlphaFoldDB" id="A0AAN7YXF9"/>
<dbReference type="Pfam" id="PF06870">
    <property type="entry name" value="RNA_pol_I_A49"/>
    <property type="match status" value="1"/>
</dbReference>
<keyword evidence="4" id="KW-0804">Transcription</keyword>
<dbReference type="InterPro" id="IPR009668">
    <property type="entry name" value="RNA_pol-assoc_fac_A49-like"/>
</dbReference>
<accession>A0AAN7YXF9</accession>
<evidence type="ECO:0000256" key="5">
    <source>
        <dbReference type="ARBA" id="ARBA00023242"/>
    </source>
</evidence>
<evidence type="ECO:0000256" key="2">
    <source>
        <dbReference type="ARBA" id="ARBA00009430"/>
    </source>
</evidence>
<gene>
    <name evidence="6" type="ORF">RB653_009535</name>
</gene>
<evidence type="ECO:0000256" key="3">
    <source>
        <dbReference type="ARBA" id="ARBA00022478"/>
    </source>
</evidence>
<evidence type="ECO:0000256" key="1">
    <source>
        <dbReference type="ARBA" id="ARBA00004604"/>
    </source>
</evidence>
<keyword evidence="3" id="KW-0240">DNA-directed RNA polymerase</keyword>
<name>A0AAN7YXF9_9MYCE</name>
<comment type="subcellular location">
    <subcellularLocation>
        <location evidence="1">Nucleus</location>
        <location evidence="1">Nucleolus</location>
    </subcellularLocation>
</comment>
<dbReference type="GO" id="GO:0006351">
    <property type="term" value="P:DNA-templated transcription"/>
    <property type="evidence" value="ECO:0007669"/>
    <property type="project" value="InterPro"/>
</dbReference>
<dbReference type="PANTHER" id="PTHR14440">
    <property type="entry name" value="DNA-DIRECTED RNA POLYMERASE I SUBUNIT RPA49"/>
    <property type="match status" value="1"/>
</dbReference>
<protein>
    <submittedName>
        <fullName evidence="6">Uncharacterized protein</fullName>
    </submittedName>
</protein>
<reference evidence="6 7" key="1">
    <citation type="submission" date="2023-11" db="EMBL/GenBank/DDBJ databases">
        <title>Dfirmibasis_genome.</title>
        <authorList>
            <person name="Edelbroek B."/>
            <person name="Kjellin J."/>
            <person name="Jerlstrom-Hultqvist J."/>
            <person name="Soderbom F."/>
        </authorList>
    </citation>
    <scope>NUCLEOTIDE SEQUENCE [LARGE SCALE GENOMIC DNA]</scope>
    <source>
        <strain evidence="6 7">TNS-C-14</strain>
    </source>
</reference>
<evidence type="ECO:0000313" key="7">
    <source>
        <dbReference type="Proteomes" id="UP001344447"/>
    </source>
</evidence>
<evidence type="ECO:0000313" key="6">
    <source>
        <dbReference type="EMBL" id="KAK5579847.1"/>
    </source>
</evidence>
<dbReference type="GO" id="GO:0003677">
    <property type="term" value="F:DNA binding"/>
    <property type="evidence" value="ECO:0007669"/>
    <property type="project" value="InterPro"/>
</dbReference>
<dbReference type="GO" id="GO:0000428">
    <property type="term" value="C:DNA-directed RNA polymerase complex"/>
    <property type="evidence" value="ECO:0007669"/>
    <property type="project" value="UniProtKB-KW"/>
</dbReference>
<dbReference type="GO" id="GO:0005730">
    <property type="term" value="C:nucleolus"/>
    <property type="evidence" value="ECO:0007669"/>
    <property type="project" value="UniProtKB-SubCell"/>
</dbReference>
<comment type="caution">
    <text evidence="6">The sequence shown here is derived from an EMBL/GenBank/DDBJ whole genome shotgun (WGS) entry which is preliminary data.</text>
</comment>
<comment type="similarity">
    <text evidence="2">Belongs to the eukaryotic RPA49/POLR1E RNA polymerase subunit family.</text>
</comment>
<dbReference type="EMBL" id="JAVFKY010000003">
    <property type="protein sequence ID" value="KAK5579847.1"/>
    <property type="molecule type" value="Genomic_DNA"/>
</dbReference>
<evidence type="ECO:0000256" key="4">
    <source>
        <dbReference type="ARBA" id="ARBA00023163"/>
    </source>
</evidence>
<keyword evidence="7" id="KW-1185">Reference proteome</keyword>
<proteinExistence type="inferred from homology"/>
<keyword evidence="5" id="KW-0539">Nucleus</keyword>
<sequence length="376" mass="43164">MSNLTVNVIDEKNLGDNKPCVLKFSQGLPPLSFIEKDPEFLSMSTKNKRHRVVLTNTDQLEYESEDTDSKYAKYAIGIFDKNTKQLKIVPTKIQTMNQSVIGYTLTLDSSSVLSREERYDKIKKLADSFGSKISKKKMQKMEMENVENLDYEKTTTSIDSVKNELAYIESNEKPFDLPDFDEKTNTVDKIYSIEAILPPKIFFGINHQPFLDILTKTSEAPSYLPEYFKDQLKRYENDDDEEKVVYVCKLLTFMWYTMILMKSKGSHEPLAKEGCPNEVISFLVSIFGSKINNKKYNISQDDKLKIYNYLAIFALKLEDFQIADIGLLSQSLSLTPSTFEKHFTRVGCKVIRIGSEKRSVRLEAPLKLPKARFGGK</sequence>
<organism evidence="6 7">
    <name type="scientific">Dictyostelium firmibasis</name>
    <dbReference type="NCBI Taxonomy" id="79012"/>
    <lineage>
        <taxon>Eukaryota</taxon>
        <taxon>Amoebozoa</taxon>
        <taxon>Evosea</taxon>
        <taxon>Eumycetozoa</taxon>
        <taxon>Dictyostelia</taxon>
        <taxon>Dictyosteliales</taxon>
        <taxon>Dictyosteliaceae</taxon>
        <taxon>Dictyostelium</taxon>
    </lineage>
</organism>